<keyword evidence="3" id="KW-1185">Reference proteome</keyword>
<feature type="compositionally biased region" description="Pro residues" evidence="1">
    <location>
        <begin position="94"/>
        <end position="106"/>
    </location>
</feature>
<name>A0A9P5XFV9_9AGAR</name>
<dbReference type="AlphaFoldDB" id="A0A9P5XFV9"/>
<evidence type="ECO:0008006" key="4">
    <source>
        <dbReference type="Google" id="ProtNLM"/>
    </source>
</evidence>
<organism evidence="2 3">
    <name type="scientific">Macrolepiota fuliginosa MF-IS2</name>
    <dbReference type="NCBI Taxonomy" id="1400762"/>
    <lineage>
        <taxon>Eukaryota</taxon>
        <taxon>Fungi</taxon>
        <taxon>Dikarya</taxon>
        <taxon>Basidiomycota</taxon>
        <taxon>Agaricomycotina</taxon>
        <taxon>Agaricomycetes</taxon>
        <taxon>Agaricomycetidae</taxon>
        <taxon>Agaricales</taxon>
        <taxon>Agaricineae</taxon>
        <taxon>Agaricaceae</taxon>
        <taxon>Macrolepiota</taxon>
    </lineage>
</organism>
<protein>
    <recommendedName>
        <fullName evidence="4">SAM domain-containing protein</fullName>
    </recommendedName>
</protein>
<accession>A0A9P5XFV9</accession>
<reference evidence="2" key="1">
    <citation type="submission" date="2020-11" db="EMBL/GenBank/DDBJ databases">
        <authorList>
            <consortium name="DOE Joint Genome Institute"/>
            <person name="Ahrendt S."/>
            <person name="Riley R."/>
            <person name="Andreopoulos W."/>
            <person name="Labutti K."/>
            <person name="Pangilinan J."/>
            <person name="Ruiz-Duenas F.J."/>
            <person name="Barrasa J.M."/>
            <person name="Sanchez-Garcia M."/>
            <person name="Camarero S."/>
            <person name="Miyauchi S."/>
            <person name="Serrano A."/>
            <person name="Linde D."/>
            <person name="Babiker R."/>
            <person name="Drula E."/>
            <person name="Ayuso-Fernandez I."/>
            <person name="Pacheco R."/>
            <person name="Padilla G."/>
            <person name="Ferreira P."/>
            <person name="Barriuso J."/>
            <person name="Kellner H."/>
            <person name="Castanera R."/>
            <person name="Alfaro M."/>
            <person name="Ramirez L."/>
            <person name="Pisabarro A.G."/>
            <person name="Kuo A."/>
            <person name="Tritt A."/>
            <person name="Lipzen A."/>
            <person name="He G."/>
            <person name="Yan M."/>
            <person name="Ng V."/>
            <person name="Cullen D."/>
            <person name="Martin F."/>
            <person name="Rosso M.-N."/>
            <person name="Henrissat B."/>
            <person name="Hibbett D."/>
            <person name="Martinez A.T."/>
            <person name="Grigoriev I.V."/>
        </authorList>
    </citation>
    <scope>NUCLEOTIDE SEQUENCE</scope>
    <source>
        <strain evidence="2">MF-IS2</strain>
    </source>
</reference>
<dbReference type="OrthoDB" id="2425321at2759"/>
<evidence type="ECO:0000256" key="1">
    <source>
        <dbReference type="SAM" id="MobiDB-lite"/>
    </source>
</evidence>
<feature type="region of interest" description="Disordered" evidence="1">
    <location>
        <begin position="1"/>
        <end position="112"/>
    </location>
</feature>
<feature type="non-terminal residue" evidence="2">
    <location>
        <position position="235"/>
    </location>
</feature>
<sequence>MATSASPYPSPASSSSSLAFPRSSSPVKESLRSNPHPYAIKTTSTGILTRSNSTHSSSSTPHHFVPSSPTKPKANHPRPSGHRYSRSLNAELPRPLPIPPNFPSSPSPTRAEFDAQDVTPITHRERRADTLPDASQPNVIGGGAVDGLPDDPRVWTPSDLSMYLSSSLRVTSGDLPSLVAQDVVSFVRTQKITGRKFLRLTEGDLDKYGLNQRWQSALLEASRALRQDSLRGRIW</sequence>
<feature type="compositionally biased region" description="Basic residues" evidence="1">
    <location>
        <begin position="73"/>
        <end position="85"/>
    </location>
</feature>
<gene>
    <name evidence="2" type="ORF">P691DRAFT_669333</name>
</gene>
<dbReference type="Proteomes" id="UP000807342">
    <property type="component" value="Unassembled WGS sequence"/>
</dbReference>
<feature type="compositionally biased region" description="Low complexity" evidence="1">
    <location>
        <begin position="1"/>
        <end position="26"/>
    </location>
</feature>
<proteinExistence type="predicted"/>
<feature type="compositionally biased region" description="Polar residues" evidence="1">
    <location>
        <begin position="41"/>
        <end position="50"/>
    </location>
</feature>
<dbReference type="Gene3D" id="1.10.150.50">
    <property type="entry name" value="Transcription Factor, Ets-1"/>
    <property type="match status" value="1"/>
</dbReference>
<evidence type="ECO:0000313" key="3">
    <source>
        <dbReference type="Proteomes" id="UP000807342"/>
    </source>
</evidence>
<dbReference type="InterPro" id="IPR013761">
    <property type="entry name" value="SAM/pointed_sf"/>
</dbReference>
<dbReference type="EMBL" id="MU151159">
    <property type="protein sequence ID" value="KAF9448486.1"/>
    <property type="molecule type" value="Genomic_DNA"/>
</dbReference>
<evidence type="ECO:0000313" key="2">
    <source>
        <dbReference type="EMBL" id="KAF9448486.1"/>
    </source>
</evidence>
<feature type="compositionally biased region" description="Low complexity" evidence="1">
    <location>
        <begin position="51"/>
        <end position="70"/>
    </location>
</feature>
<comment type="caution">
    <text evidence="2">The sequence shown here is derived from an EMBL/GenBank/DDBJ whole genome shotgun (WGS) entry which is preliminary data.</text>
</comment>